<reference evidence="5" key="3">
    <citation type="submission" date="2015-04" db="UniProtKB">
        <authorList>
            <consortium name="EnsemblPlants"/>
        </authorList>
    </citation>
    <scope>IDENTIFICATION</scope>
</reference>
<proteinExistence type="inferred from homology"/>
<dbReference type="Proteomes" id="UP000032180">
    <property type="component" value="Chromosome 2"/>
</dbReference>
<comment type="similarity">
    <text evidence="1">Belongs to the short-chain dehydrogenases/reductases (SDR) family.</text>
</comment>
<dbReference type="PANTHER" id="PTHR43490">
    <property type="entry name" value="(+)-NEOMENTHOL DEHYDROGENASE"/>
    <property type="match status" value="1"/>
</dbReference>
<evidence type="ECO:0000256" key="1">
    <source>
        <dbReference type="ARBA" id="ARBA00006484"/>
    </source>
</evidence>
<evidence type="ECO:0000313" key="5">
    <source>
        <dbReference type="EnsemblPlants" id="LPERR02G20860.3"/>
    </source>
</evidence>
<dbReference type="GO" id="GO:0016491">
    <property type="term" value="F:oxidoreductase activity"/>
    <property type="evidence" value="ECO:0007669"/>
    <property type="project" value="UniProtKB-KW"/>
</dbReference>
<evidence type="ECO:0000256" key="2">
    <source>
        <dbReference type="ARBA" id="ARBA00022857"/>
    </source>
</evidence>
<keyword evidence="6" id="KW-1185">Reference proteome</keyword>
<organism evidence="5 6">
    <name type="scientific">Leersia perrieri</name>
    <dbReference type="NCBI Taxonomy" id="77586"/>
    <lineage>
        <taxon>Eukaryota</taxon>
        <taxon>Viridiplantae</taxon>
        <taxon>Streptophyta</taxon>
        <taxon>Embryophyta</taxon>
        <taxon>Tracheophyta</taxon>
        <taxon>Spermatophyta</taxon>
        <taxon>Magnoliopsida</taxon>
        <taxon>Liliopsida</taxon>
        <taxon>Poales</taxon>
        <taxon>Poaceae</taxon>
        <taxon>BOP clade</taxon>
        <taxon>Oryzoideae</taxon>
        <taxon>Oryzeae</taxon>
        <taxon>Oryzinae</taxon>
        <taxon>Leersia</taxon>
    </lineage>
</organism>
<dbReference type="InterPro" id="IPR002347">
    <property type="entry name" value="SDR_fam"/>
</dbReference>
<dbReference type="PRINTS" id="PR00081">
    <property type="entry name" value="GDHRDH"/>
</dbReference>
<keyword evidence="3" id="KW-0560">Oxidoreductase</keyword>
<dbReference type="EnsemblPlants" id="LPERR02G20860.3">
    <property type="protein sequence ID" value="LPERR02G20860.3"/>
    <property type="gene ID" value="LPERR02G20860"/>
</dbReference>
<evidence type="ECO:0000313" key="6">
    <source>
        <dbReference type="Proteomes" id="UP000032180"/>
    </source>
</evidence>
<dbReference type="Pfam" id="PF00106">
    <property type="entry name" value="adh_short"/>
    <property type="match status" value="1"/>
</dbReference>
<evidence type="ECO:0000256" key="3">
    <source>
        <dbReference type="ARBA" id="ARBA00023002"/>
    </source>
</evidence>
<name>A0A0D9VIT2_9ORYZ</name>
<dbReference type="Gramene" id="LPERR02G20860.3">
    <property type="protein sequence ID" value="LPERR02G20860.3"/>
    <property type="gene ID" value="LPERR02G20860"/>
</dbReference>
<sequence length="440" mass="46500">MAMSSGFSGSDPSYTFRSSSVTSPSCTGGGSGCDALSSTSRLLGGGGGRLRRPDTVTYSAATTATAVKNAEGDSPVYAAIADSAAPRHSGASAIAFDGSATTVEPQPGKEEQREEEEAVGLPLPAACVTVVATVVTGGNRGVGLEICKQLASNGILVVLTARDEGKGSQAVKALEQSGLSGVIFHQLDVIDPSSIMLLVEFVRTKFGKLDILIVCNQSLQVSSVLLKIWVPQVNNAAIGGTTIDPEILCELLKQDPKASFVNSYMGSLQQNYEMAKECLEINFYGTKGVTDSLMPLLLLSNSGKVINLSSKISQLQFISNEGVIKVLSDIDNLSDEKLKDVSSIFLTDFKDGNLQAHGWQPVVSAYAVSKTLVNAYSRLLAKKHPSLEVYCVNPGFVKTDLNYGMGLISAEEGAKAPVRLALQEVRGNSCLYFEQLQVLL</sequence>
<reference evidence="5 6" key="1">
    <citation type="submission" date="2012-08" db="EMBL/GenBank/DDBJ databases">
        <title>Oryza genome evolution.</title>
        <authorList>
            <person name="Wing R.A."/>
        </authorList>
    </citation>
    <scope>NUCLEOTIDE SEQUENCE</scope>
</reference>
<accession>A0A0D9VIT2</accession>
<dbReference type="Gene3D" id="3.40.50.720">
    <property type="entry name" value="NAD(P)-binding Rossmann-like Domain"/>
    <property type="match status" value="1"/>
</dbReference>
<dbReference type="InterPro" id="IPR036291">
    <property type="entry name" value="NAD(P)-bd_dom_sf"/>
</dbReference>
<dbReference type="SUPFAM" id="SSF51735">
    <property type="entry name" value="NAD(P)-binding Rossmann-fold domains"/>
    <property type="match status" value="1"/>
</dbReference>
<feature type="region of interest" description="Disordered" evidence="4">
    <location>
        <begin position="1"/>
        <end position="32"/>
    </location>
</feature>
<dbReference type="AlphaFoldDB" id="A0A0D9VIT2"/>
<dbReference type="GO" id="GO:0016020">
    <property type="term" value="C:membrane"/>
    <property type="evidence" value="ECO:0007669"/>
    <property type="project" value="TreeGrafter"/>
</dbReference>
<dbReference type="HOGENOM" id="CLU_010194_9_0_1"/>
<protein>
    <submittedName>
        <fullName evidence="5">Uncharacterized protein</fullName>
    </submittedName>
</protein>
<reference evidence="6" key="2">
    <citation type="submission" date="2013-12" db="EMBL/GenBank/DDBJ databases">
        <authorList>
            <person name="Yu Y."/>
            <person name="Lee S."/>
            <person name="de Baynast K."/>
            <person name="Wissotski M."/>
            <person name="Liu L."/>
            <person name="Talag J."/>
            <person name="Goicoechea J."/>
            <person name="Angelova A."/>
            <person name="Jetty R."/>
            <person name="Kudrna D."/>
            <person name="Golser W."/>
            <person name="Rivera L."/>
            <person name="Zhang J."/>
            <person name="Wing R."/>
        </authorList>
    </citation>
    <scope>NUCLEOTIDE SEQUENCE</scope>
</reference>
<evidence type="ECO:0000256" key="4">
    <source>
        <dbReference type="SAM" id="MobiDB-lite"/>
    </source>
</evidence>
<feature type="region of interest" description="Disordered" evidence="4">
    <location>
        <begin position="96"/>
        <end position="118"/>
    </location>
</feature>
<keyword evidence="2" id="KW-0521">NADP</keyword>
<dbReference type="PANTHER" id="PTHR43490:SF98">
    <property type="entry name" value="OS02G0640600 PROTEIN"/>
    <property type="match status" value="1"/>
</dbReference>
<feature type="compositionally biased region" description="Polar residues" evidence="4">
    <location>
        <begin position="1"/>
        <end position="12"/>
    </location>
</feature>
<feature type="compositionally biased region" description="Low complexity" evidence="4">
    <location>
        <begin position="13"/>
        <end position="26"/>
    </location>
</feature>